<feature type="domain" description="Isochorismatase-like" evidence="2">
    <location>
        <begin position="34"/>
        <end position="221"/>
    </location>
</feature>
<name>A0ABU0M4C2_9HYPH</name>
<sequence length="238" mass="25715">MTDTDWRDLLSENDRAVLARGQWAQRAGYGQRPALIIVDAQNYMTGIPGAADNAEKFPLSCGAAGFAAVERIAELQAACRASGVPVFQTRFIVNPNADDCGMFHRKVGVGAGRSENLYFAGTFGAEIVETLKPRPDEIVLDKKKKSAFYGTPLLSLLIDARVDTCIVVGGSTSNCVRATAIDSEQNNFFTIIPEEAVFDRIDISHRISLFDMNRFCGDVVPQAEVLSYLAGIGSKGAT</sequence>
<gene>
    <name evidence="3" type="ORF">QO015_001298</name>
</gene>
<dbReference type="EMBL" id="JAUSWJ010000001">
    <property type="protein sequence ID" value="MDQ0515685.1"/>
    <property type="molecule type" value="Genomic_DNA"/>
</dbReference>
<keyword evidence="1" id="KW-0378">Hydrolase</keyword>
<dbReference type="PANTHER" id="PTHR43540:SF1">
    <property type="entry name" value="ISOCHORISMATASE HYDROLASE"/>
    <property type="match status" value="1"/>
</dbReference>
<evidence type="ECO:0000256" key="1">
    <source>
        <dbReference type="ARBA" id="ARBA00022801"/>
    </source>
</evidence>
<dbReference type="InterPro" id="IPR050272">
    <property type="entry name" value="Isochorismatase-like_hydrls"/>
</dbReference>
<evidence type="ECO:0000259" key="2">
    <source>
        <dbReference type="Pfam" id="PF00857"/>
    </source>
</evidence>
<organism evidence="3 4">
    <name type="scientific">Kaistia geumhonensis</name>
    <dbReference type="NCBI Taxonomy" id="410839"/>
    <lineage>
        <taxon>Bacteria</taxon>
        <taxon>Pseudomonadati</taxon>
        <taxon>Pseudomonadota</taxon>
        <taxon>Alphaproteobacteria</taxon>
        <taxon>Hyphomicrobiales</taxon>
        <taxon>Kaistiaceae</taxon>
        <taxon>Kaistia</taxon>
    </lineage>
</organism>
<keyword evidence="4" id="KW-1185">Reference proteome</keyword>
<reference evidence="3 4" key="1">
    <citation type="submission" date="2023-07" db="EMBL/GenBank/DDBJ databases">
        <title>Genomic Encyclopedia of Type Strains, Phase IV (KMG-IV): sequencing the most valuable type-strain genomes for metagenomic binning, comparative biology and taxonomic classification.</title>
        <authorList>
            <person name="Goeker M."/>
        </authorList>
    </citation>
    <scope>NUCLEOTIDE SEQUENCE [LARGE SCALE GENOMIC DNA]</scope>
    <source>
        <strain evidence="3 4">B1-1</strain>
    </source>
</reference>
<proteinExistence type="predicted"/>
<dbReference type="InterPro" id="IPR000868">
    <property type="entry name" value="Isochorismatase-like_dom"/>
</dbReference>
<dbReference type="Proteomes" id="UP001223743">
    <property type="component" value="Unassembled WGS sequence"/>
</dbReference>
<evidence type="ECO:0000313" key="3">
    <source>
        <dbReference type="EMBL" id="MDQ0515685.1"/>
    </source>
</evidence>
<dbReference type="InterPro" id="IPR036380">
    <property type="entry name" value="Isochorismatase-like_sf"/>
</dbReference>
<evidence type="ECO:0000313" key="4">
    <source>
        <dbReference type="Proteomes" id="UP001223743"/>
    </source>
</evidence>
<dbReference type="Pfam" id="PF00857">
    <property type="entry name" value="Isochorismatase"/>
    <property type="match status" value="1"/>
</dbReference>
<accession>A0ABU0M4C2</accession>
<comment type="caution">
    <text evidence="3">The sequence shown here is derived from an EMBL/GenBank/DDBJ whole genome shotgun (WGS) entry which is preliminary data.</text>
</comment>
<dbReference type="RefSeq" id="WP_266280682.1">
    <property type="nucleotide sequence ID" value="NZ_JAPKNF010000001.1"/>
</dbReference>
<protein>
    <submittedName>
        <fullName evidence="3">Nicotinamidase-related amidase</fullName>
    </submittedName>
</protein>
<dbReference type="PANTHER" id="PTHR43540">
    <property type="entry name" value="PEROXYUREIDOACRYLATE/UREIDOACRYLATE AMIDOHYDROLASE-RELATED"/>
    <property type="match status" value="1"/>
</dbReference>
<dbReference type="SUPFAM" id="SSF52499">
    <property type="entry name" value="Isochorismatase-like hydrolases"/>
    <property type="match status" value="1"/>
</dbReference>
<dbReference type="Gene3D" id="3.40.50.850">
    <property type="entry name" value="Isochorismatase-like"/>
    <property type="match status" value="1"/>
</dbReference>